<sequence>MPVYIFTPRVYLPATYIMRASSVSAILLGAIGFAAADRFLINYDDGKYQACFVDGHDWWFCGKFHEGEWRSQNYLTQIGCGYYYQISEAGVVTTTSNNGCGYKAHCSLAWNADTGKVECDLKTDHPNC</sequence>
<proteinExistence type="predicted"/>
<organism evidence="2 3">
    <name type="scientific">Clohesyomyces aquaticus</name>
    <dbReference type="NCBI Taxonomy" id="1231657"/>
    <lineage>
        <taxon>Eukaryota</taxon>
        <taxon>Fungi</taxon>
        <taxon>Dikarya</taxon>
        <taxon>Ascomycota</taxon>
        <taxon>Pezizomycotina</taxon>
        <taxon>Dothideomycetes</taxon>
        <taxon>Pleosporomycetidae</taxon>
        <taxon>Pleosporales</taxon>
        <taxon>Lindgomycetaceae</taxon>
        <taxon>Clohesyomyces</taxon>
    </lineage>
</organism>
<accession>A0A1Y1YEX9</accession>
<evidence type="ECO:0000256" key="1">
    <source>
        <dbReference type="SAM" id="Phobius"/>
    </source>
</evidence>
<dbReference type="EMBL" id="MCFA01000255">
    <property type="protein sequence ID" value="ORX96508.1"/>
    <property type="molecule type" value="Genomic_DNA"/>
</dbReference>
<name>A0A1Y1YEX9_9PLEO</name>
<dbReference type="AlphaFoldDB" id="A0A1Y1YEX9"/>
<evidence type="ECO:0000313" key="2">
    <source>
        <dbReference type="EMBL" id="ORX96508.1"/>
    </source>
</evidence>
<keyword evidence="1" id="KW-0472">Membrane</keyword>
<comment type="caution">
    <text evidence="2">The sequence shown here is derived from an EMBL/GenBank/DDBJ whole genome shotgun (WGS) entry which is preliminary data.</text>
</comment>
<reference evidence="2 3" key="1">
    <citation type="submission" date="2016-07" db="EMBL/GenBank/DDBJ databases">
        <title>Pervasive Adenine N6-methylation of Active Genes in Fungi.</title>
        <authorList>
            <consortium name="DOE Joint Genome Institute"/>
            <person name="Mondo S.J."/>
            <person name="Dannebaum R.O."/>
            <person name="Kuo R.C."/>
            <person name="Labutti K."/>
            <person name="Haridas S."/>
            <person name="Kuo A."/>
            <person name="Salamov A."/>
            <person name="Ahrendt S.R."/>
            <person name="Lipzen A."/>
            <person name="Sullivan W."/>
            <person name="Andreopoulos W.B."/>
            <person name="Clum A."/>
            <person name="Lindquist E."/>
            <person name="Daum C."/>
            <person name="Ramamoorthy G.K."/>
            <person name="Gryganskyi A."/>
            <person name="Culley D."/>
            <person name="Magnuson J.K."/>
            <person name="James T.Y."/>
            <person name="O'Malley M.A."/>
            <person name="Stajich J.E."/>
            <person name="Spatafora J.W."/>
            <person name="Visel A."/>
            <person name="Grigoriev I.V."/>
        </authorList>
    </citation>
    <scope>NUCLEOTIDE SEQUENCE [LARGE SCALE GENOMIC DNA]</scope>
    <source>
        <strain evidence="2 3">CBS 115471</strain>
    </source>
</reference>
<gene>
    <name evidence="2" type="ORF">BCR34DRAFT_180348</name>
</gene>
<keyword evidence="1" id="KW-1133">Transmembrane helix</keyword>
<protein>
    <submittedName>
        <fullName evidence="2">Uncharacterized protein</fullName>
    </submittedName>
</protein>
<keyword evidence="3" id="KW-1185">Reference proteome</keyword>
<evidence type="ECO:0000313" key="3">
    <source>
        <dbReference type="Proteomes" id="UP000193144"/>
    </source>
</evidence>
<dbReference type="OrthoDB" id="3750170at2759"/>
<keyword evidence="1" id="KW-0812">Transmembrane</keyword>
<dbReference type="Proteomes" id="UP000193144">
    <property type="component" value="Unassembled WGS sequence"/>
</dbReference>
<feature type="transmembrane region" description="Helical" evidence="1">
    <location>
        <begin position="16"/>
        <end position="36"/>
    </location>
</feature>